<keyword evidence="2" id="KW-1133">Transmembrane helix</keyword>
<evidence type="ECO:0000256" key="1">
    <source>
        <dbReference type="SAM" id="MobiDB-lite"/>
    </source>
</evidence>
<keyword evidence="4" id="KW-1185">Reference proteome</keyword>
<feature type="compositionally biased region" description="Basic and acidic residues" evidence="1">
    <location>
        <begin position="79"/>
        <end position="89"/>
    </location>
</feature>
<evidence type="ECO:0000313" key="4">
    <source>
        <dbReference type="Proteomes" id="UP001249394"/>
    </source>
</evidence>
<evidence type="ECO:0000313" key="3">
    <source>
        <dbReference type="EMBL" id="WND16801.1"/>
    </source>
</evidence>
<reference evidence="3 4" key="1">
    <citation type="submission" date="2023-09" db="EMBL/GenBank/DDBJ databases">
        <title>The genome sequence of Streptomyces anthocyanicus.</title>
        <authorList>
            <person name="Mo P."/>
        </authorList>
    </citation>
    <scope>NUCLEOTIDE SEQUENCE [LARGE SCALE GENOMIC DNA]</scope>
    <source>
        <strain evidence="3 4">JCM 4387</strain>
    </source>
</reference>
<sequence>MSFPGRAIAQAKGDHDVDETRHRPVRRAGLIGGAVPALLAVAACAGHATKAEIPWWAVLAVAVSTAGLAGRTGAQIGRGPRDEPPDPGEHMLGTHPHRTPHPEHLPVRGRRG</sequence>
<feature type="region of interest" description="Disordered" evidence="1">
    <location>
        <begin position="1"/>
        <end position="21"/>
    </location>
</feature>
<proteinExistence type="predicted"/>
<feature type="compositionally biased region" description="Basic and acidic residues" evidence="1">
    <location>
        <begin position="12"/>
        <end position="21"/>
    </location>
</feature>
<keyword evidence="2" id="KW-0812">Transmembrane</keyword>
<feature type="transmembrane region" description="Helical" evidence="2">
    <location>
        <begin position="28"/>
        <end position="49"/>
    </location>
</feature>
<gene>
    <name evidence="3" type="ORF">RI060_05255</name>
</gene>
<feature type="region of interest" description="Disordered" evidence="1">
    <location>
        <begin position="71"/>
        <end position="112"/>
    </location>
</feature>
<dbReference type="EMBL" id="CP134213">
    <property type="protein sequence ID" value="WND16801.1"/>
    <property type="molecule type" value="Genomic_DNA"/>
</dbReference>
<keyword evidence="2" id="KW-0472">Membrane</keyword>
<feature type="transmembrane region" description="Helical" evidence="2">
    <location>
        <begin position="55"/>
        <end position="74"/>
    </location>
</feature>
<dbReference type="Proteomes" id="UP001249394">
    <property type="component" value="Chromosome"/>
</dbReference>
<organism evidence="3 4">
    <name type="scientific">Streptomyces violaceus</name>
    <name type="common">Streptomyces venezuelae</name>
    <dbReference type="NCBI Taxonomy" id="1936"/>
    <lineage>
        <taxon>Bacteria</taxon>
        <taxon>Bacillati</taxon>
        <taxon>Actinomycetota</taxon>
        <taxon>Actinomycetes</taxon>
        <taxon>Kitasatosporales</taxon>
        <taxon>Streptomycetaceae</taxon>
        <taxon>Streptomyces</taxon>
    </lineage>
</organism>
<accession>A0ABY9U1Z2</accession>
<protein>
    <submittedName>
        <fullName evidence="3">Uncharacterized protein</fullName>
    </submittedName>
</protein>
<name>A0ABY9U1Z2_STRVL</name>
<evidence type="ECO:0000256" key="2">
    <source>
        <dbReference type="SAM" id="Phobius"/>
    </source>
</evidence>